<feature type="region of interest" description="Disordered" evidence="1">
    <location>
        <begin position="320"/>
        <end position="396"/>
    </location>
</feature>
<feature type="compositionally biased region" description="Basic and acidic residues" evidence="1">
    <location>
        <begin position="512"/>
        <end position="529"/>
    </location>
</feature>
<comment type="caution">
    <text evidence="2">The sequence shown here is derived from an EMBL/GenBank/DDBJ whole genome shotgun (WGS) entry which is preliminary data.</text>
</comment>
<evidence type="ECO:0000313" key="3">
    <source>
        <dbReference type="Proteomes" id="UP000674318"/>
    </source>
</evidence>
<dbReference type="EMBL" id="JAFJZO010000013">
    <property type="protein sequence ID" value="KAG5509573.1"/>
    <property type="molecule type" value="Genomic_DNA"/>
</dbReference>
<dbReference type="AlphaFoldDB" id="A0A836LIX7"/>
<feature type="region of interest" description="Disordered" evidence="1">
    <location>
        <begin position="1"/>
        <end position="20"/>
    </location>
</feature>
<name>A0A836LIX7_9TRYP</name>
<feature type="compositionally biased region" description="Polar residues" evidence="1">
    <location>
        <begin position="357"/>
        <end position="378"/>
    </location>
</feature>
<sequence>MPRDTSSSSSSTGGVGHGRGRYAAVVEKGESAWKREWSSFISGVNLKRLRDGTSGVALKASADIERQIEVGGIQGMGSGVEVNDDGIPSGASASPANFSYLFSSAAERRAERDARDRAEKERRQAQKRELMAKKDPLSVLSKHQRAVHEAQQRGLQLDGMSRKERRDFLHLTVTEAQKKAEEQSREFKLHDLMDERLAWYQQGPHPIDLIAETLVRRKADKKAKQLGLKYNYLAPHPSWVAKRAQRRRECLLVGLGKRLVFSERMTGEDKEDDANASGCEVMVTDPLHNLTVSLREMGLLLGHQSPSAAAASGEAGALVEAAASSRSGDDTEEATGANKEVQHVGGGAVRGHRNRAAGSQKTVESAPSVGTSAGQSRSPPLPGKRNSSEADDESVEEAAAHVRLPNVGVLQDPSRIATSFVRRVVRDRTTALAIQQLNRTTNYLSSELVKGPSLRPEDAQLENSFRVRGLSTPQVAAAPAAAAAATSTNLMSSPKSKDAAAASKRSPVASPSDRKRAREITGGDNNGERRLRRRGGDGGADASATEAKPRKSKHTTSPSPKRGTTLATGSVPLTGRRTPQKHKKNT</sequence>
<accession>A0A836LIX7</accession>
<organism evidence="2 3">
    <name type="scientific">Porcisia hertigi</name>
    <dbReference type="NCBI Taxonomy" id="2761500"/>
    <lineage>
        <taxon>Eukaryota</taxon>
        <taxon>Discoba</taxon>
        <taxon>Euglenozoa</taxon>
        <taxon>Kinetoplastea</taxon>
        <taxon>Metakinetoplastina</taxon>
        <taxon>Trypanosomatida</taxon>
        <taxon>Trypanosomatidae</taxon>
        <taxon>Leishmaniinae</taxon>
        <taxon>Porcisia</taxon>
    </lineage>
</organism>
<gene>
    <name evidence="2" type="ORF">JKF63_06278</name>
</gene>
<proteinExistence type="predicted"/>
<feature type="compositionally biased region" description="Basic and acidic residues" evidence="1">
    <location>
        <begin position="109"/>
        <end position="136"/>
    </location>
</feature>
<protein>
    <submittedName>
        <fullName evidence="2">Uncharacterized protein</fullName>
    </submittedName>
</protein>
<dbReference type="KEGG" id="phet:94292305"/>
<evidence type="ECO:0000313" key="2">
    <source>
        <dbReference type="EMBL" id="KAG5509573.1"/>
    </source>
</evidence>
<feature type="region of interest" description="Disordered" evidence="1">
    <location>
        <begin position="109"/>
        <end position="154"/>
    </location>
</feature>
<reference evidence="2 3" key="1">
    <citation type="submission" date="2021-02" db="EMBL/GenBank/DDBJ databases">
        <title>Porcisia hertigi Genome sequencing and assembly.</title>
        <authorList>
            <person name="Almutairi H."/>
            <person name="Gatherer D."/>
        </authorList>
    </citation>
    <scope>NUCLEOTIDE SEQUENCE [LARGE SCALE GENOMIC DNA]</scope>
    <source>
        <strain evidence="2 3">C119</strain>
    </source>
</reference>
<feature type="region of interest" description="Disordered" evidence="1">
    <location>
        <begin position="485"/>
        <end position="586"/>
    </location>
</feature>
<keyword evidence="3" id="KW-1185">Reference proteome</keyword>
<feature type="compositionally biased region" description="Low complexity" evidence="1">
    <location>
        <begin position="1"/>
        <end position="11"/>
    </location>
</feature>
<dbReference type="OrthoDB" id="265807at2759"/>
<dbReference type="RefSeq" id="XP_067758725.1">
    <property type="nucleotide sequence ID" value="XM_067902228.1"/>
</dbReference>
<dbReference type="Proteomes" id="UP000674318">
    <property type="component" value="Chromosome 13"/>
</dbReference>
<dbReference type="GeneID" id="94292305"/>
<evidence type="ECO:0000256" key="1">
    <source>
        <dbReference type="SAM" id="MobiDB-lite"/>
    </source>
</evidence>